<dbReference type="Gene3D" id="1.10.340.70">
    <property type="match status" value="1"/>
</dbReference>
<reference evidence="2" key="1">
    <citation type="journal article" date="2019" name="Sci. Rep.">
        <title>Draft genome of Tanacetum cinerariifolium, the natural source of mosquito coil.</title>
        <authorList>
            <person name="Yamashiro T."/>
            <person name="Shiraishi A."/>
            <person name="Satake H."/>
            <person name="Nakayama K."/>
        </authorList>
    </citation>
    <scope>NUCLEOTIDE SEQUENCE</scope>
</reference>
<protein>
    <submittedName>
        <fullName evidence="2">Reverse transcriptase</fullName>
    </submittedName>
</protein>
<sequence>MVNTRNNILEVLVDVGVRKWYLQDHIGRSRSGEGSSGFSRISKLEFHKFSGDDVKRWMFRIKQLFSLDGIGVEEYLEEEEEESDMIAYELSDQTPQSLPYISLNALSRIPIHNTIRLKGHVFKQILHILMDSEYADVFEVPKELPPQRSFDHKIPLKEDNVAINIRTYRYPPNQKDSIKAIVKELLDSRVIRPSNSPFSSSIIIVKKKDGSWIMCIDYRQLNKKHENEANNALSRIKRQGVLFSLLAGTSNELMDVVVATWSCDSNLQAFIKGLQDKTLVNSKYVWQNDHIRRKDKWVVGKDLELRKKLIKHFYSSVVGGHSRVQATTKRLNTYLYWKGLRKMVKEWVDYKLKLPDYAKVHLAFHVSQLKPCYSDSATMGSFLLCDNEGLLAATPLKLLDKRMVKQNIRMVMFGLIQWSIGSEEDATWGVKLKDLLARFPEFTLYP</sequence>
<name>A0A699HQF2_TANCI</name>
<evidence type="ECO:0000313" key="2">
    <source>
        <dbReference type="EMBL" id="GEY27492.1"/>
    </source>
</evidence>
<dbReference type="SUPFAM" id="SSF56672">
    <property type="entry name" value="DNA/RNA polymerases"/>
    <property type="match status" value="1"/>
</dbReference>
<feature type="domain" description="Integrase zinc-binding" evidence="1">
    <location>
        <begin position="304"/>
        <end position="349"/>
    </location>
</feature>
<dbReference type="InterPro" id="IPR041588">
    <property type="entry name" value="Integrase_H2C2"/>
</dbReference>
<organism evidence="2">
    <name type="scientific">Tanacetum cinerariifolium</name>
    <name type="common">Dalmatian daisy</name>
    <name type="synonym">Chrysanthemum cinerariifolium</name>
    <dbReference type="NCBI Taxonomy" id="118510"/>
    <lineage>
        <taxon>Eukaryota</taxon>
        <taxon>Viridiplantae</taxon>
        <taxon>Streptophyta</taxon>
        <taxon>Embryophyta</taxon>
        <taxon>Tracheophyta</taxon>
        <taxon>Spermatophyta</taxon>
        <taxon>Magnoliopsida</taxon>
        <taxon>eudicotyledons</taxon>
        <taxon>Gunneridae</taxon>
        <taxon>Pentapetalae</taxon>
        <taxon>asterids</taxon>
        <taxon>campanulids</taxon>
        <taxon>Asterales</taxon>
        <taxon>Asteraceae</taxon>
        <taxon>Asteroideae</taxon>
        <taxon>Anthemideae</taxon>
        <taxon>Anthemidinae</taxon>
        <taxon>Tanacetum</taxon>
    </lineage>
</organism>
<keyword evidence="2" id="KW-0808">Transferase</keyword>
<comment type="caution">
    <text evidence="2">The sequence shown here is derived from an EMBL/GenBank/DDBJ whole genome shotgun (WGS) entry which is preliminary data.</text>
</comment>
<dbReference type="Pfam" id="PF17921">
    <property type="entry name" value="Integrase_H2C2"/>
    <property type="match status" value="1"/>
</dbReference>
<proteinExistence type="predicted"/>
<dbReference type="InterPro" id="IPR053134">
    <property type="entry name" value="RNA-dir_DNA_polymerase"/>
</dbReference>
<evidence type="ECO:0000259" key="1">
    <source>
        <dbReference type="Pfam" id="PF17921"/>
    </source>
</evidence>
<dbReference type="InterPro" id="IPR043502">
    <property type="entry name" value="DNA/RNA_pol_sf"/>
</dbReference>
<dbReference type="AlphaFoldDB" id="A0A699HQF2"/>
<dbReference type="GO" id="GO:0003964">
    <property type="term" value="F:RNA-directed DNA polymerase activity"/>
    <property type="evidence" value="ECO:0007669"/>
    <property type="project" value="UniProtKB-KW"/>
</dbReference>
<dbReference type="PANTHER" id="PTHR24559">
    <property type="entry name" value="TRANSPOSON TY3-I GAG-POL POLYPROTEIN"/>
    <property type="match status" value="1"/>
</dbReference>
<accession>A0A699HQF2</accession>
<gene>
    <name evidence="2" type="ORF">Tci_399466</name>
</gene>
<dbReference type="PANTHER" id="PTHR24559:SF450">
    <property type="entry name" value="RNA-DIRECTED DNA POLYMERASE HOMOLOG"/>
    <property type="match status" value="1"/>
</dbReference>
<keyword evidence="2" id="KW-0695">RNA-directed DNA polymerase</keyword>
<dbReference type="EMBL" id="BKCJ010165215">
    <property type="protein sequence ID" value="GEY27492.1"/>
    <property type="molecule type" value="Genomic_DNA"/>
</dbReference>
<dbReference type="Gene3D" id="3.10.10.10">
    <property type="entry name" value="HIV Type 1 Reverse Transcriptase, subunit A, domain 1"/>
    <property type="match status" value="1"/>
</dbReference>
<keyword evidence="2" id="KW-0548">Nucleotidyltransferase</keyword>